<dbReference type="Proteomes" id="UP001379235">
    <property type="component" value="Unassembled WGS sequence"/>
</dbReference>
<proteinExistence type="predicted"/>
<sequence>MPVLLPYPDRHIDTTRKALLAERMALALDQMRANAPGLRRIRNRGDARTWR</sequence>
<organism evidence="1 2">
    <name type="scientific">Novosphingobium aquae</name>
    <dbReference type="NCBI Taxonomy" id="3133435"/>
    <lineage>
        <taxon>Bacteria</taxon>
        <taxon>Pseudomonadati</taxon>
        <taxon>Pseudomonadota</taxon>
        <taxon>Alphaproteobacteria</taxon>
        <taxon>Sphingomonadales</taxon>
        <taxon>Sphingomonadaceae</taxon>
        <taxon>Novosphingobium</taxon>
    </lineage>
</organism>
<comment type="caution">
    <text evidence="1">The sequence shown here is derived from an EMBL/GenBank/DDBJ whole genome shotgun (WGS) entry which is preliminary data.</text>
</comment>
<dbReference type="EMBL" id="JBBHJY010000004">
    <property type="protein sequence ID" value="MEJ6010170.1"/>
    <property type="molecule type" value="Genomic_DNA"/>
</dbReference>
<protein>
    <submittedName>
        <fullName evidence="1">Uncharacterized protein</fullName>
    </submittedName>
</protein>
<evidence type="ECO:0000313" key="2">
    <source>
        <dbReference type="Proteomes" id="UP001379235"/>
    </source>
</evidence>
<reference evidence="1 2" key="1">
    <citation type="submission" date="2024-03" db="EMBL/GenBank/DDBJ databases">
        <authorList>
            <person name="Jo J.-H."/>
        </authorList>
    </citation>
    <scope>NUCLEOTIDE SEQUENCE [LARGE SCALE GENOMIC DNA]</scope>
    <source>
        <strain evidence="1 2">AS3R-12</strain>
    </source>
</reference>
<gene>
    <name evidence="1" type="ORF">WG900_09590</name>
</gene>
<name>A0ABU8S883_9SPHN</name>
<evidence type="ECO:0000313" key="1">
    <source>
        <dbReference type="EMBL" id="MEJ6010170.1"/>
    </source>
</evidence>
<accession>A0ABU8S883</accession>
<keyword evidence="2" id="KW-1185">Reference proteome</keyword>
<dbReference type="RefSeq" id="WP_339966663.1">
    <property type="nucleotide sequence ID" value="NZ_JBBHJY010000004.1"/>
</dbReference>